<proteinExistence type="predicted"/>
<organism evidence="2 3">
    <name type="scientific">Nonomuraea endophytica</name>
    <dbReference type="NCBI Taxonomy" id="714136"/>
    <lineage>
        <taxon>Bacteria</taxon>
        <taxon>Bacillati</taxon>
        <taxon>Actinomycetota</taxon>
        <taxon>Actinomycetes</taxon>
        <taxon>Streptosporangiales</taxon>
        <taxon>Streptosporangiaceae</taxon>
        <taxon>Nonomuraea</taxon>
    </lineage>
</organism>
<accession>A0A7W8EKN1</accession>
<keyword evidence="1" id="KW-1133">Transmembrane helix</keyword>
<dbReference type="AlphaFoldDB" id="A0A7W8EKN1"/>
<dbReference type="RefSeq" id="WP_184969865.1">
    <property type="nucleotide sequence ID" value="NZ_JACHIN010000012.1"/>
</dbReference>
<sequence>MPVSQLTVIAATYQDESDAVADYAAAKELYSEWNIADSYDAAVLAKDEDGRVRIVRRHEQPVVHAGGAGLLIGLAVGAIAAVFPAVTLGGGLLAGAVGGALIGAITGHVVAGMSRADLKDLGETLDDCTCGLVIVASEDVSLRLDGALSHCDGQVVRDLAHDSDRLKEDIERAMADARSEPHRG</sequence>
<name>A0A7W8EKN1_9ACTN</name>
<protein>
    <submittedName>
        <fullName evidence="2">Putative membrane protein</fullName>
    </submittedName>
</protein>
<keyword evidence="1" id="KW-0812">Transmembrane</keyword>
<evidence type="ECO:0000313" key="2">
    <source>
        <dbReference type="EMBL" id="MBB5082017.1"/>
    </source>
</evidence>
<gene>
    <name evidence="2" type="ORF">HNR40_007512</name>
</gene>
<dbReference type="EMBL" id="JACHIN010000012">
    <property type="protein sequence ID" value="MBB5082017.1"/>
    <property type="molecule type" value="Genomic_DNA"/>
</dbReference>
<reference evidence="2 3" key="1">
    <citation type="submission" date="2020-08" db="EMBL/GenBank/DDBJ databases">
        <title>Genomic Encyclopedia of Type Strains, Phase IV (KMG-IV): sequencing the most valuable type-strain genomes for metagenomic binning, comparative biology and taxonomic classification.</title>
        <authorList>
            <person name="Goeker M."/>
        </authorList>
    </citation>
    <scope>NUCLEOTIDE SEQUENCE [LARGE SCALE GENOMIC DNA]</scope>
    <source>
        <strain evidence="2 3">DSM 45385</strain>
    </source>
</reference>
<keyword evidence="1" id="KW-0472">Membrane</keyword>
<comment type="caution">
    <text evidence="2">The sequence shown here is derived from an EMBL/GenBank/DDBJ whole genome shotgun (WGS) entry which is preliminary data.</text>
</comment>
<feature type="transmembrane region" description="Helical" evidence="1">
    <location>
        <begin position="62"/>
        <end position="86"/>
    </location>
</feature>
<feature type="transmembrane region" description="Helical" evidence="1">
    <location>
        <begin position="92"/>
        <end position="111"/>
    </location>
</feature>
<dbReference type="Proteomes" id="UP000568380">
    <property type="component" value="Unassembled WGS sequence"/>
</dbReference>
<keyword evidence="3" id="KW-1185">Reference proteome</keyword>
<evidence type="ECO:0000313" key="3">
    <source>
        <dbReference type="Proteomes" id="UP000568380"/>
    </source>
</evidence>
<evidence type="ECO:0000256" key="1">
    <source>
        <dbReference type="SAM" id="Phobius"/>
    </source>
</evidence>